<evidence type="ECO:0000259" key="2">
    <source>
        <dbReference type="Pfam" id="PF04575"/>
    </source>
</evidence>
<name>A0ABY0ILI8_9RHOO</name>
<dbReference type="RefSeq" id="WP_130459372.1">
    <property type="nucleotide sequence ID" value="NZ_SHKM01000002.1"/>
</dbReference>
<gene>
    <name evidence="3" type="ORF">EV678_1926</name>
</gene>
<dbReference type="EMBL" id="SHKM01000002">
    <property type="protein sequence ID" value="RZT76058.1"/>
    <property type="molecule type" value="Genomic_DNA"/>
</dbReference>
<comment type="caution">
    <text evidence="3">The sequence shown here is derived from an EMBL/GenBank/DDBJ whole genome shotgun (WGS) entry which is preliminary data.</text>
</comment>
<dbReference type="InterPro" id="IPR011990">
    <property type="entry name" value="TPR-like_helical_dom_sf"/>
</dbReference>
<reference evidence="3 4" key="1">
    <citation type="submission" date="2019-02" db="EMBL/GenBank/DDBJ databases">
        <title>Genomic Encyclopedia of Type Strains, Phase IV (KMG-IV): sequencing the most valuable type-strain genomes for metagenomic binning, comparative biology and taxonomic classification.</title>
        <authorList>
            <person name="Goeker M."/>
        </authorList>
    </citation>
    <scope>NUCLEOTIDE SEQUENCE [LARGE SCALE GENOMIC DNA]</scope>
    <source>
        <strain evidence="3 4">DSM 21223</strain>
    </source>
</reference>
<dbReference type="SUPFAM" id="SSF48452">
    <property type="entry name" value="TPR-like"/>
    <property type="match status" value="1"/>
</dbReference>
<feature type="signal peptide" evidence="1">
    <location>
        <begin position="1"/>
        <end position="24"/>
    </location>
</feature>
<evidence type="ECO:0000256" key="1">
    <source>
        <dbReference type="SAM" id="SignalP"/>
    </source>
</evidence>
<proteinExistence type="predicted"/>
<dbReference type="Gene3D" id="1.25.40.10">
    <property type="entry name" value="Tetratricopeptide repeat domain"/>
    <property type="match status" value="1"/>
</dbReference>
<evidence type="ECO:0000313" key="3">
    <source>
        <dbReference type="EMBL" id="RZT76058.1"/>
    </source>
</evidence>
<feature type="domain" description="Surface lipoprotein assembly modifier C-terminal" evidence="2">
    <location>
        <begin position="161"/>
        <end position="440"/>
    </location>
</feature>
<dbReference type="Pfam" id="PF04575">
    <property type="entry name" value="SlipAM"/>
    <property type="match status" value="1"/>
</dbReference>
<keyword evidence="4" id="KW-1185">Reference proteome</keyword>
<accession>A0ABY0ILI8</accession>
<dbReference type="Proteomes" id="UP000292136">
    <property type="component" value="Unassembled WGS sequence"/>
</dbReference>
<sequence length="440" mass="48220">MKVKKSVLNVCVVLSLLGCGAAWGADATLGQAGRLLESGKGSEAYVLLESLEPERAGEIEYDLLLGLAALEAGQNTRAVFALERVLAQEPNNARARAEIARAYLALGETKNARREFENVRSMGVPAEVGSTIERFLAAVERLEDEARTQVRGYLELGLGIDSNVNSGTSRGEYAIPFFGGWMFPVGSGAKENGDTFTNVAGGINFRTPLQAGLAVTGGAAFSQRLNSNDTDFDNGSWDANLGLTKAADKNQYSLALQASTFRLNGERYRDAMGFTGQWQHNYDSRNQASLYLQYASLTYPGQAIRNTDRFVVGGAYAHAFREGQVIYGGAYVGTEMEKNELATFMGHDLVGVRIGGQMDLAPRWVGFANANLEQRRYHGSDPFFLSIRQDLQANINVGANFSPSREWHITPQFSYTRNDSNLTLNDYHRQVVSVTVRRDF</sequence>
<dbReference type="PROSITE" id="PS51257">
    <property type="entry name" value="PROKAR_LIPOPROTEIN"/>
    <property type="match status" value="1"/>
</dbReference>
<organism evidence="3 4">
    <name type="scientific">Azospira oryzae</name>
    <dbReference type="NCBI Taxonomy" id="146939"/>
    <lineage>
        <taxon>Bacteria</taxon>
        <taxon>Pseudomonadati</taxon>
        <taxon>Pseudomonadota</taxon>
        <taxon>Betaproteobacteria</taxon>
        <taxon>Rhodocyclales</taxon>
        <taxon>Rhodocyclaceae</taxon>
        <taxon>Azospira</taxon>
    </lineage>
</organism>
<evidence type="ECO:0000313" key="4">
    <source>
        <dbReference type="Proteomes" id="UP000292136"/>
    </source>
</evidence>
<dbReference type="Pfam" id="PF14559">
    <property type="entry name" value="TPR_19"/>
    <property type="match status" value="1"/>
</dbReference>
<dbReference type="InterPro" id="IPR007655">
    <property type="entry name" value="Slam_C"/>
</dbReference>
<feature type="chain" id="PRO_5047035459" evidence="1">
    <location>
        <begin position="25"/>
        <end position="440"/>
    </location>
</feature>
<keyword evidence="1" id="KW-0732">Signal</keyword>
<protein>
    <submittedName>
        <fullName evidence="3">Tetratricopeptide repeat protein</fullName>
    </submittedName>
</protein>